<evidence type="ECO:0000256" key="1">
    <source>
        <dbReference type="SAM" id="MobiDB-lite"/>
    </source>
</evidence>
<feature type="region of interest" description="Disordered" evidence="1">
    <location>
        <begin position="550"/>
        <end position="592"/>
    </location>
</feature>
<feature type="region of interest" description="Disordered" evidence="1">
    <location>
        <begin position="611"/>
        <end position="630"/>
    </location>
</feature>
<sequence>MDDNESDSSALSEAPEEEVQKLAPIFVTAKKATKLKFPPPQASPPRPKRPASPPHDEVFADNPNVAFLVMFRSRFNEVLPGKLQHFGPQDIERGVTDQPPSNEVQNLLCAILGLVNNRKKPVEYVSDTGCALYGWTRLGRARGHHGRALEEAVLSHKAQWPHSWNGVNPLHGPRDFDMMSPTERLGLLRTLALWSLTTSETASALVKDRYKQSRHNDDENQPLSVQPWGIDGDKRRYFLIQGLEDTHFRIYREGSRYTKNAHWYSVAGDIESARALANKLEEVDGTQAARRLAVKITNAIPMFEASEVKRQRREYRQVKRAAFSRPEPGFSLYEGRTRGKRMRYTYDDDDQADDSDVASNRRSARTSARATPASDGPQYTSSGRQTRQPRTGQYGESLLRNGVGVNTTDDEDEEATHAYGAAGDDDDSEPPTTHGRATRAAGKGVDDVNNPRKRKPVDGYNYPDLMSDEDDAAPSGDGWDSDENEEDSIVPDVDEDDDEPGEDDNEGDEDQSLVVRLKMSPNAMLKCRERTHAKDEDANIDHAAIGAMKPEHGSTATNGLSHHPADAKHPLKATPPPETSIYPTPASASLPATKHMPVTAMIGDGKTPHHNFTSTSESLQSHAGTNGYEI</sequence>
<reference evidence="2" key="1">
    <citation type="submission" date="2023-08" db="EMBL/GenBank/DDBJ databases">
        <title>Black Yeasts Isolated from many extreme environments.</title>
        <authorList>
            <person name="Coleine C."/>
            <person name="Stajich J.E."/>
            <person name="Selbmann L."/>
        </authorList>
    </citation>
    <scope>NUCLEOTIDE SEQUENCE</scope>
    <source>
        <strain evidence="2">CCFEE 5401</strain>
    </source>
</reference>
<dbReference type="AlphaFoldDB" id="A0AAN7TAT3"/>
<feature type="compositionally biased region" description="Acidic residues" evidence="1">
    <location>
        <begin position="479"/>
        <end position="511"/>
    </location>
</feature>
<dbReference type="PANTHER" id="PTHR42107:SF1">
    <property type="entry name" value="WHIM1 DOMAIN-CONTAINING PROTEIN"/>
    <property type="match status" value="1"/>
</dbReference>
<evidence type="ECO:0000313" key="3">
    <source>
        <dbReference type="Proteomes" id="UP001310890"/>
    </source>
</evidence>
<feature type="region of interest" description="Disordered" evidence="1">
    <location>
        <begin position="1"/>
        <end position="58"/>
    </location>
</feature>
<evidence type="ECO:0008006" key="4">
    <source>
        <dbReference type="Google" id="ProtNLM"/>
    </source>
</evidence>
<feature type="compositionally biased region" description="Low complexity" evidence="1">
    <location>
        <begin position="358"/>
        <end position="374"/>
    </location>
</feature>
<feature type="compositionally biased region" description="Acidic residues" evidence="1">
    <location>
        <begin position="347"/>
        <end position="356"/>
    </location>
</feature>
<feature type="compositionally biased region" description="Polar residues" evidence="1">
    <location>
        <begin position="611"/>
        <end position="624"/>
    </location>
</feature>
<feature type="region of interest" description="Disordered" evidence="1">
    <location>
        <begin position="342"/>
        <end position="514"/>
    </location>
</feature>
<evidence type="ECO:0000313" key="2">
    <source>
        <dbReference type="EMBL" id="KAK5108300.1"/>
    </source>
</evidence>
<comment type="caution">
    <text evidence="2">The sequence shown here is derived from an EMBL/GenBank/DDBJ whole genome shotgun (WGS) entry which is preliminary data.</text>
</comment>
<feature type="compositionally biased region" description="Pro residues" evidence="1">
    <location>
        <begin position="37"/>
        <end position="53"/>
    </location>
</feature>
<proteinExistence type="predicted"/>
<gene>
    <name evidence="2" type="ORF">LTR62_008615</name>
</gene>
<protein>
    <recommendedName>
        <fullName evidence="4">WHIM1 domain-containing protein</fullName>
    </recommendedName>
</protein>
<organism evidence="2 3">
    <name type="scientific">Meristemomyces frigidus</name>
    <dbReference type="NCBI Taxonomy" id="1508187"/>
    <lineage>
        <taxon>Eukaryota</taxon>
        <taxon>Fungi</taxon>
        <taxon>Dikarya</taxon>
        <taxon>Ascomycota</taxon>
        <taxon>Pezizomycotina</taxon>
        <taxon>Dothideomycetes</taxon>
        <taxon>Dothideomycetidae</taxon>
        <taxon>Mycosphaerellales</taxon>
        <taxon>Teratosphaeriaceae</taxon>
        <taxon>Meristemomyces</taxon>
    </lineage>
</organism>
<dbReference type="Proteomes" id="UP001310890">
    <property type="component" value="Unassembled WGS sequence"/>
</dbReference>
<accession>A0AAN7TAT3</accession>
<dbReference type="EMBL" id="JAVRRL010000090">
    <property type="protein sequence ID" value="KAK5108300.1"/>
    <property type="molecule type" value="Genomic_DNA"/>
</dbReference>
<dbReference type="PANTHER" id="PTHR42107">
    <property type="entry name" value="YALI0D24453P"/>
    <property type="match status" value="1"/>
</dbReference>
<feature type="compositionally biased region" description="Polar residues" evidence="1">
    <location>
        <begin position="377"/>
        <end position="391"/>
    </location>
</feature>
<name>A0AAN7TAT3_9PEZI</name>